<keyword evidence="10" id="KW-0547">Nucleotide-binding</keyword>
<dbReference type="Gene3D" id="3.10.20.90">
    <property type="entry name" value="Phosphatidylinositol 3-kinase Catalytic Subunit, Chain A, domain 1"/>
    <property type="match status" value="2"/>
</dbReference>
<dbReference type="PANTHER" id="PTHR10048:SF107">
    <property type="entry name" value="PHOSPHATIDYLINOSITOL 4,5-BISPHOSPHATE 3-KINASE CATALYTIC SUBUNIT ALPHA ISOFORM"/>
    <property type="match status" value="1"/>
</dbReference>
<dbReference type="SUPFAM" id="SSF54236">
    <property type="entry name" value="Ubiquitin-like"/>
    <property type="match status" value="1"/>
</dbReference>
<dbReference type="EMBL" id="CAAE01014243">
    <property type="protein sequence ID" value="CAF96098.1"/>
    <property type="molecule type" value="Genomic_DNA"/>
</dbReference>
<feature type="domain" description="C2 PI3K-type" evidence="28">
    <location>
        <begin position="330"/>
        <end position="487"/>
    </location>
</feature>
<dbReference type="SUPFAM" id="SSF49562">
    <property type="entry name" value="C2 domain (Calcium/lipid-binding domain, CaLB)"/>
    <property type="match status" value="1"/>
</dbReference>
<dbReference type="Gene3D" id="3.30.1010.10">
    <property type="entry name" value="Phosphatidylinositol 3-kinase Catalytic Subunit, Chain A, domain 4"/>
    <property type="match status" value="1"/>
</dbReference>
<dbReference type="Gene3D" id="1.25.40.70">
    <property type="entry name" value="Phosphatidylinositol 3-kinase, accessory domain (PIK)"/>
    <property type="match status" value="1"/>
</dbReference>
<evidence type="ECO:0000256" key="13">
    <source>
        <dbReference type="ARBA" id="ARBA00022907"/>
    </source>
</evidence>
<dbReference type="PROSITE" id="PS00915">
    <property type="entry name" value="PI3_4_KINASE_1"/>
    <property type="match status" value="1"/>
</dbReference>
<dbReference type="GO" id="GO:0005524">
    <property type="term" value="F:ATP binding"/>
    <property type="evidence" value="ECO:0007669"/>
    <property type="project" value="UniProtKB-KW"/>
</dbReference>
<keyword evidence="9" id="KW-0808">Transferase</keyword>
<dbReference type="GO" id="GO:0043491">
    <property type="term" value="P:phosphatidylinositol 3-kinase/protein kinase B signal transduction"/>
    <property type="evidence" value="ECO:0007669"/>
    <property type="project" value="TreeGrafter"/>
</dbReference>
<dbReference type="CDD" id="cd00872">
    <property type="entry name" value="PI3Ka_I"/>
    <property type="match status" value="1"/>
</dbReference>
<dbReference type="InterPro" id="IPR001263">
    <property type="entry name" value="PI3K_accessory_dom"/>
</dbReference>
<dbReference type="SUPFAM" id="SSF56112">
    <property type="entry name" value="Protein kinase-like (PK-like)"/>
    <property type="match status" value="1"/>
</dbReference>
<protein>
    <recommendedName>
        <fullName evidence="20">Phosphatidylinositol 4,5-bisphosphate 3-kinase catalytic subunit alpha isoform</fullName>
        <ecNumber evidence="5">2.7.1.137</ecNumber>
        <ecNumber evidence="4">2.7.1.153</ecNumber>
        <ecNumber evidence="6">2.7.11.1</ecNumber>
    </recommendedName>
    <alternativeName>
        <fullName evidence="23">Phosphatidylinositol 4,5-bisphosphate 3-kinase 110 kDa catalytic subunit alpha</fullName>
    </alternativeName>
    <alternativeName>
        <fullName evidence="22">Phosphoinositide-3-kinase catalytic alpha polypeptide</fullName>
    </alternativeName>
    <alternativeName>
        <fullName evidence="21">Serine/threonine protein kinase PIK3CA</fullName>
    </alternativeName>
</protein>
<name>Q4STD4_TETNG</name>
<reference evidence="29" key="2">
    <citation type="submission" date="2004-02" db="EMBL/GenBank/DDBJ databases">
        <authorList>
            <consortium name="Genoscope"/>
            <consortium name="Whitehead Institute Centre for Genome Research"/>
        </authorList>
    </citation>
    <scope>NUCLEOTIDE SEQUENCE</scope>
</reference>
<evidence type="ECO:0000256" key="12">
    <source>
        <dbReference type="ARBA" id="ARBA00022840"/>
    </source>
</evidence>
<dbReference type="FunFam" id="2.60.40.150:FF:000041">
    <property type="entry name" value="Phosphatidylinositol 4,5-bisphosphate 3-kinase catalytic subunit"/>
    <property type="match status" value="1"/>
</dbReference>
<evidence type="ECO:0000256" key="2">
    <source>
        <dbReference type="ARBA" id="ARBA00005189"/>
    </source>
</evidence>
<comment type="catalytic activity">
    <reaction evidence="17">
        <text>1,2-dioctanoyl-sn-glycero-3-phospho-(1D-myo-inositol-4,5-bisphosphate) + ATP = 1,2-dioctanoyl-sn-glycero-3-phospho-(1D-myo-inositol-3,4,5-trisphosphate) + ADP + H(+)</text>
        <dbReference type="Rhea" id="RHEA:55632"/>
        <dbReference type="ChEBI" id="CHEBI:15378"/>
        <dbReference type="ChEBI" id="CHEBI:30616"/>
        <dbReference type="ChEBI" id="CHEBI:83416"/>
        <dbReference type="ChEBI" id="CHEBI:83419"/>
        <dbReference type="ChEBI" id="CHEBI:456216"/>
    </reaction>
    <physiologicalReaction direction="left-to-right" evidence="17">
        <dbReference type="Rhea" id="RHEA:55633"/>
    </physiologicalReaction>
</comment>
<dbReference type="InterPro" id="IPR029071">
    <property type="entry name" value="Ubiquitin-like_domsf"/>
</dbReference>
<dbReference type="Pfam" id="PF00794">
    <property type="entry name" value="PI3K_rbd"/>
    <property type="match status" value="1"/>
</dbReference>
<dbReference type="PROSITE" id="PS00916">
    <property type="entry name" value="PI3_4_KINASE_2"/>
    <property type="match status" value="1"/>
</dbReference>
<dbReference type="InterPro" id="IPR018936">
    <property type="entry name" value="PI3/4_kinase_CS"/>
</dbReference>
<dbReference type="GO" id="GO:0005943">
    <property type="term" value="C:phosphatidylinositol 3-kinase complex, class IA"/>
    <property type="evidence" value="ECO:0007669"/>
    <property type="project" value="TreeGrafter"/>
</dbReference>
<evidence type="ECO:0000256" key="17">
    <source>
        <dbReference type="ARBA" id="ARBA00050641"/>
    </source>
</evidence>
<keyword evidence="8" id="KW-0037">Angiogenesis</keyword>
<dbReference type="InterPro" id="IPR035892">
    <property type="entry name" value="C2_domain_sf"/>
</dbReference>
<comment type="similarity">
    <text evidence="3">Belongs to the PI3/PI4-kinase family. Type III PI4K subfamily.</text>
</comment>
<dbReference type="FunFam" id="1.25.40.70:FF:000001">
    <property type="entry name" value="Phosphatidylinositol 4,5-bisphosphate 3-kinase catalytic subunit"/>
    <property type="match status" value="1"/>
</dbReference>
<dbReference type="GO" id="GO:0001525">
    <property type="term" value="P:angiogenesis"/>
    <property type="evidence" value="ECO:0007669"/>
    <property type="project" value="UniProtKB-KW"/>
</dbReference>
<dbReference type="Pfam" id="PF00792">
    <property type="entry name" value="PI3K_C2"/>
    <property type="match status" value="1"/>
</dbReference>
<dbReference type="InterPro" id="IPR011009">
    <property type="entry name" value="Kinase-like_dom_sf"/>
</dbReference>
<evidence type="ECO:0000256" key="11">
    <source>
        <dbReference type="ARBA" id="ARBA00022777"/>
    </source>
</evidence>
<dbReference type="PROSITE" id="PS51546">
    <property type="entry name" value="PI3K_RBD"/>
    <property type="match status" value="1"/>
</dbReference>
<dbReference type="Gene3D" id="1.10.1070.11">
    <property type="entry name" value="Phosphatidylinositol 3-/4-kinase, catalytic domain"/>
    <property type="match status" value="1"/>
</dbReference>
<dbReference type="PANTHER" id="PTHR10048">
    <property type="entry name" value="PHOSPHATIDYLINOSITOL KINASE"/>
    <property type="match status" value="1"/>
</dbReference>
<keyword evidence="11" id="KW-0418">Kinase</keyword>
<evidence type="ECO:0000259" key="27">
    <source>
        <dbReference type="PROSITE" id="PS51546"/>
    </source>
</evidence>
<dbReference type="InterPro" id="IPR000341">
    <property type="entry name" value="PI3K_Ras-bd_dom"/>
</dbReference>
<evidence type="ECO:0000256" key="15">
    <source>
        <dbReference type="ARBA" id="ARBA00023985"/>
    </source>
</evidence>
<dbReference type="GO" id="GO:0035005">
    <property type="term" value="F:1-phosphatidylinositol-4-phosphate 3-kinase activity"/>
    <property type="evidence" value="ECO:0007669"/>
    <property type="project" value="TreeGrafter"/>
</dbReference>
<dbReference type="Pfam" id="PF00613">
    <property type="entry name" value="PI3Ka"/>
    <property type="match status" value="1"/>
</dbReference>
<evidence type="ECO:0000256" key="10">
    <source>
        <dbReference type="ARBA" id="ARBA00022741"/>
    </source>
</evidence>
<dbReference type="SMART" id="SM00144">
    <property type="entry name" value="PI3K_rbd"/>
    <property type="match status" value="1"/>
</dbReference>
<sequence>MPPRPSSGELWGIHLMPPRILVDCLLPNGMILTLECLREATLITIKHELFKEARKYPLHHLLQEETSYIFVSVTQEAEREEFYDETRRLCDLRLFQPFLKVIEPVGNREEKILNREIGFAIGMPVCEFDLVKDPEVQDFRRNILNVCKDSVELRDASGPHSRALYVYPPNVESSQELPKHIYSKLDKGQIIVVIWVIVSPNNDKQKYTLKINHDCVPEQVIAEAIRKKTRSMLLSPEQLKMCVQEYQGKYILKVCGCDEYLLEKHPISQYKYIRSCIMLGRMPNLMLMAKDSLYSQLPTDNFVMPSYSRRISTATSYMNGEVAAKSLWTINGTLRIRILCATYVNVNIRDIDKIYVRTGIYHGGEQMCDTVNTQRVPCSNPRWNEWLTYDMYISDIPRAARLCLSICSVKGRKGAKEEHCPLAWGNVNLFDYTHTLVANKMALNLWPVPHGLEDLLNPIGVTGSNPNKETPCLEMEFDHFSSSVKYPDMNAVEDHANWTISREMGLNYTLSGQSNRAARDHILTESDSEQLRQLGNRDPLSEITEQEKDFLWRHRYYCMKIPEILPKILLAVKWNSRDEVAKMYCLLKEWPSIRPEQAMELLDCNYPDPMVRHFAVRCLDKYLTDDKLSQYLIQLVQVLKYEQYLDNPLVRFLLKKALTNQRIGHFFFWHLKSEMHNKTVSQRFGLLLEAYCRACGMYLKHLSRQVEAMEKLINLTDILKQEKKDETQKVKTAACVNPRLLLAQFVLEEEDRMHVCKTVCVCLVKVQMRFLVDQMKRPDYMDALQNFTSPLNPAHQLGNLRLDECRIMSSAKRPLWLNWENPDIMSELLFQNNEIIFKNGDDLRQDMLTLQIIKIMENIWQSQGLDLRYYFLLGSVLICSCRSCIQNAVLLLCVSRMLPYGCLSLGDCVGLIEVVRSSHTIMQIQCKGGLKGALQFNSNTLHQWLRDKNKGEMYDMAVDLFTRSCAGYCVATFILGIGDRHNSNIMVKDDGQLFHIDFGHFLDHKKKKFGYKRERVPFVLTQDFLIVISKGSQECVKTKEFERFQEMCYKAYLAIRQHANLFINLFSMMLGSGMPELQSFDDIAYIRKTLALEKSEQAMGLFSFLISSSVLKGVFQITNLPDLHISFGFFPQEALDYFMKQMNDAHHGGWTTKMDWIFHTIRQHALN</sequence>
<dbReference type="UniPathway" id="UPA00220"/>
<evidence type="ECO:0000259" key="25">
    <source>
        <dbReference type="PROSITE" id="PS51544"/>
    </source>
</evidence>
<evidence type="ECO:0000256" key="6">
    <source>
        <dbReference type="ARBA" id="ARBA00012513"/>
    </source>
</evidence>
<evidence type="ECO:0000256" key="22">
    <source>
        <dbReference type="ARBA" id="ARBA00078524"/>
    </source>
</evidence>
<keyword evidence="13" id="KW-0581">Phagocytosis</keyword>
<evidence type="ECO:0000256" key="8">
    <source>
        <dbReference type="ARBA" id="ARBA00022657"/>
    </source>
</evidence>
<evidence type="ECO:0000256" key="21">
    <source>
        <dbReference type="ARBA" id="ARBA00076072"/>
    </source>
</evidence>
<organism evidence="29">
    <name type="scientific">Tetraodon nigroviridis</name>
    <name type="common">Spotted green pufferfish</name>
    <name type="synonym">Chelonodon nigroviridis</name>
    <dbReference type="NCBI Taxonomy" id="99883"/>
    <lineage>
        <taxon>Eukaryota</taxon>
        <taxon>Metazoa</taxon>
        <taxon>Chordata</taxon>
        <taxon>Craniata</taxon>
        <taxon>Vertebrata</taxon>
        <taxon>Euteleostomi</taxon>
        <taxon>Actinopterygii</taxon>
        <taxon>Neopterygii</taxon>
        <taxon>Teleostei</taxon>
        <taxon>Neoteleostei</taxon>
        <taxon>Acanthomorphata</taxon>
        <taxon>Eupercaria</taxon>
        <taxon>Tetraodontiformes</taxon>
        <taxon>Tetradontoidea</taxon>
        <taxon>Tetraodontidae</taxon>
        <taxon>Tetraodon</taxon>
    </lineage>
</organism>
<evidence type="ECO:0000256" key="19">
    <source>
        <dbReference type="ARBA" id="ARBA00065166"/>
    </source>
</evidence>
<dbReference type="GO" id="GO:0048015">
    <property type="term" value="P:phosphatidylinositol-mediated signaling"/>
    <property type="evidence" value="ECO:0007669"/>
    <property type="project" value="TreeGrafter"/>
</dbReference>
<comment type="subunit">
    <text evidence="19">Heterodimer of a catalytic subunit PIK3CA and a p85 regulatory subunit (PIK3R1, PIK3R2 or PIK3R3). Interacts with IRS1 in nuclear extracts. Interacts with RUFY3. Interacts with RASD2. Interacts with APPL1. Interacts with HRAS and KRAS. Interaction with HRAS/KRAS is required for PI3K pathway signaling and cell proliferation stimulated by EGF and FGF2. Interacts with FAM83B; activates the PI3K/AKT signaling cascade.</text>
</comment>
<evidence type="ECO:0000256" key="16">
    <source>
        <dbReference type="ARBA" id="ARBA00048977"/>
    </source>
</evidence>
<dbReference type="PROSITE" id="PS51544">
    <property type="entry name" value="PI3K_ABD"/>
    <property type="match status" value="1"/>
</dbReference>
<dbReference type="InterPro" id="IPR015433">
    <property type="entry name" value="PI3/4_kinase"/>
</dbReference>
<comment type="catalytic activity">
    <reaction evidence="16">
        <text>L-seryl-[protein] + ATP = O-phospho-L-seryl-[protein] + ADP + H(+)</text>
        <dbReference type="Rhea" id="RHEA:17989"/>
        <dbReference type="Rhea" id="RHEA-COMP:9863"/>
        <dbReference type="Rhea" id="RHEA-COMP:11604"/>
        <dbReference type="ChEBI" id="CHEBI:15378"/>
        <dbReference type="ChEBI" id="CHEBI:29999"/>
        <dbReference type="ChEBI" id="CHEBI:30616"/>
        <dbReference type="ChEBI" id="CHEBI:83421"/>
        <dbReference type="ChEBI" id="CHEBI:456216"/>
        <dbReference type="EC" id="2.7.11.1"/>
    </reaction>
    <physiologicalReaction direction="left-to-right" evidence="16">
        <dbReference type="Rhea" id="RHEA:17990"/>
    </physiologicalReaction>
</comment>
<dbReference type="FunFam" id="3.30.1010.10:FF:000007">
    <property type="entry name" value="Phosphatidylinositol 4,5-bisphosphate 3-kinase catalytic subunit"/>
    <property type="match status" value="1"/>
</dbReference>
<feature type="domain" description="PI3K-RBD" evidence="27">
    <location>
        <begin position="187"/>
        <end position="289"/>
    </location>
</feature>
<comment type="catalytic activity">
    <reaction evidence="14">
        <text>a 1,2-diacyl-sn-glycero-3-phospho-(1D-myo-inositol-4,5-bisphosphate) + ATP = a 1,2-diacyl-sn-glycero-3-phospho-(1D-myo-inositol-3,4,5-trisphosphate) + ADP + H(+)</text>
        <dbReference type="Rhea" id="RHEA:21292"/>
        <dbReference type="ChEBI" id="CHEBI:15378"/>
        <dbReference type="ChEBI" id="CHEBI:30616"/>
        <dbReference type="ChEBI" id="CHEBI:57836"/>
        <dbReference type="ChEBI" id="CHEBI:58456"/>
        <dbReference type="ChEBI" id="CHEBI:456216"/>
        <dbReference type="EC" id="2.7.1.153"/>
    </reaction>
    <physiologicalReaction direction="left-to-right" evidence="14">
        <dbReference type="Rhea" id="RHEA:21293"/>
    </physiologicalReaction>
</comment>
<comment type="catalytic activity">
    <reaction evidence="18">
        <text>1-octadecanoyl-2-(5Z,8Z,11Z,14Z)-eicosatetraenoyl-sn-glycero-3-phospho-1D-myo-inositol 4,5-bisphosphate + ATP = 1-octadecanoyl-2-(5Z,8Z,11Z,14Z-eicosatetraenoyl)-sn-glycero-3-phospho-(1D-myo-inositol 3,4,5-triphosphate) + ADP + H(+)</text>
        <dbReference type="Rhea" id="RHEA:43396"/>
        <dbReference type="ChEBI" id="CHEBI:15378"/>
        <dbReference type="ChEBI" id="CHEBI:30616"/>
        <dbReference type="ChEBI" id="CHEBI:77137"/>
        <dbReference type="ChEBI" id="CHEBI:83243"/>
        <dbReference type="ChEBI" id="CHEBI:456216"/>
    </reaction>
    <physiologicalReaction direction="left-to-right" evidence="18">
        <dbReference type="Rhea" id="RHEA:43397"/>
    </physiologicalReaction>
</comment>
<dbReference type="GO" id="GO:0005944">
    <property type="term" value="C:phosphatidylinositol 3-kinase complex, class IB"/>
    <property type="evidence" value="ECO:0007669"/>
    <property type="project" value="TreeGrafter"/>
</dbReference>
<dbReference type="InterPro" id="IPR036940">
    <property type="entry name" value="PI3/4_kinase_cat_sf"/>
</dbReference>
<dbReference type="EC" id="2.7.11.1" evidence="6"/>
<dbReference type="EC" id="2.7.1.137" evidence="5"/>
<comment type="pathway">
    <text evidence="2">Lipid metabolism.</text>
</comment>
<dbReference type="Pfam" id="PF00454">
    <property type="entry name" value="PI3_PI4_kinase"/>
    <property type="match status" value="1"/>
</dbReference>
<dbReference type="GO" id="GO:0004674">
    <property type="term" value="F:protein serine/threonine kinase activity"/>
    <property type="evidence" value="ECO:0007669"/>
    <property type="project" value="UniProtKB-KW"/>
</dbReference>
<gene>
    <name evidence="29" type="ORF">GSTENG00013008001</name>
</gene>
<evidence type="ECO:0000256" key="7">
    <source>
        <dbReference type="ARBA" id="ARBA00022527"/>
    </source>
</evidence>
<dbReference type="GO" id="GO:0005737">
    <property type="term" value="C:cytoplasm"/>
    <property type="evidence" value="ECO:0007669"/>
    <property type="project" value="TreeGrafter"/>
</dbReference>
<dbReference type="GO" id="GO:0006909">
    <property type="term" value="P:phagocytosis"/>
    <property type="evidence" value="ECO:0007669"/>
    <property type="project" value="UniProtKB-KW"/>
</dbReference>
<evidence type="ECO:0000256" key="20">
    <source>
        <dbReference type="ARBA" id="ARBA00073893"/>
    </source>
</evidence>
<accession>Q4STD4</accession>
<dbReference type="InterPro" id="IPR016024">
    <property type="entry name" value="ARM-type_fold"/>
</dbReference>
<dbReference type="Gene3D" id="2.60.40.150">
    <property type="entry name" value="C2 domain"/>
    <property type="match status" value="1"/>
</dbReference>
<dbReference type="SMART" id="SM00142">
    <property type="entry name" value="PI3K_C2"/>
    <property type="match status" value="1"/>
</dbReference>
<dbReference type="PROSITE" id="PS50290">
    <property type="entry name" value="PI3_4_KINASE_3"/>
    <property type="match status" value="1"/>
</dbReference>
<feature type="domain" description="PI3K/PI4K catalytic" evidence="24">
    <location>
        <begin position="801"/>
        <end position="1115"/>
    </location>
</feature>
<keyword evidence="12" id="KW-0067">ATP-binding</keyword>
<dbReference type="GO" id="GO:0005886">
    <property type="term" value="C:plasma membrane"/>
    <property type="evidence" value="ECO:0007669"/>
    <property type="project" value="TreeGrafter"/>
</dbReference>
<dbReference type="GO" id="GO:0046934">
    <property type="term" value="F:1-phosphatidylinositol-4,5-bisphosphate 3-kinase activity"/>
    <property type="evidence" value="ECO:0007669"/>
    <property type="project" value="UniProtKB-EC"/>
</dbReference>
<evidence type="ECO:0000256" key="3">
    <source>
        <dbReference type="ARBA" id="ARBA00006209"/>
    </source>
</evidence>
<dbReference type="EC" id="2.7.1.153" evidence="4"/>
<comment type="catalytic activity">
    <reaction evidence="15">
        <text>a 1,2-diacyl-sn-glycero-3-phospho-(1D-myo-inositol) + ATP = a 1,2-diacyl-sn-glycero-3-phospho-(1D-myo-inositol-3-phosphate) + ADP + H(+)</text>
        <dbReference type="Rhea" id="RHEA:12709"/>
        <dbReference type="ChEBI" id="CHEBI:15378"/>
        <dbReference type="ChEBI" id="CHEBI:30616"/>
        <dbReference type="ChEBI" id="CHEBI:57880"/>
        <dbReference type="ChEBI" id="CHEBI:58088"/>
        <dbReference type="ChEBI" id="CHEBI:456216"/>
        <dbReference type="EC" id="2.7.1.137"/>
    </reaction>
    <physiologicalReaction direction="left-to-right" evidence="15">
        <dbReference type="Rhea" id="RHEA:12710"/>
    </physiologicalReaction>
</comment>
<dbReference type="FunFam" id="3.10.20.90:FF:000055">
    <property type="entry name" value="Phosphatidylinositol 4,5-bisphosphate 3-kinase catalytic subunit"/>
    <property type="match status" value="1"/>
</dbReference>
<evidence type="ECO:0000259" key="28">
    <source>
        <dbReference type="PROSITE" id="PS51547"/>
    </source>
</evidence>
<evidence type="ECO:0000256" key="9">
    <source>
        <dbReference type="ARBA" id="ARBA00022679"/>
    </source>
</evidence>
<evidence type="ECO:0000313" key="29">
    <source>
        <dbReference type="EMBL" id="CAF96098.1"/>
    </source>
</evidence>
<proteinExistence type="inferred from homology"/>
<evidence type="ECO:0000256" key="18">
    <source>
        <dbReference type="ARBA" id="ARBA00051347"/>
    </source>
</evidence>
<dbReference type="SUPFAM" id="SSF48371">
    <property type="entry name" value="ARM repeat"/>
    <property type="match status" value="1"/>
</dbReference>
<feature type="non-terminal residue" evidence="29">
    <location>
        <position position="1167"/>
    </location>
</feature>
<dbReference type="SMART" id="SM00143">
    <property type="entry name" value="PI3K_p85B"/>
    <property type="match status" value="1"/>
</dbReference>
<keyword evidence="7" id="KW-0723">Serine/threonine-protein kinase</keyword>
<dbReference type="Pfam" id="PF02192">
    <property type="entry name" value="PI3K_p85B"/>
    <property type="match status" value="1"/>
</dbReference>
<evidence type="ECO:0000259" key="26">
    <source>
        <dbReference type="PROSITE" id="PS51545"/>
    </source>
</evidence>
<evidence type="ECO:0000256" key="5">
    <source>
        <dbReference type="ARBA" id="ARBA00012073"/>
    </source>
</evidence>
<evidence type="ECO:0000256" key="4">
    <source>
        <dbReference type="ARBA" id="ARBA00012010"/>
    </source>
</evidence>
<dbReference type="AlphaFoldDB" id="Q4STD4"/>
<dbReference type="OrthoDB" id="67688at2759"/>
<dbReference type="PROSITE" id="PS51545">
    <property type="entry name" value="PIK_HELICAL"/>
    <property type="match status" value="1"/>
</dbReference>
<comment type="pathway">
    <text evidence="1">Phospholipid metabolism; phosphatidylinositol phosphate biosynthesis.</text>
</comment>
<dbReference type="FunFam" id="1.10.1070.11:FF:000006">
    <property type="entry name" value="Phosphatidylinositol 4,5-bisphosphate 3-kinase catalytic subunit"/>
    <property type="match status" value="1"/>
</dbReference>
<dbReference type="InterPro" id="IPR000403">
    <property type="entry name" value="PI3/4_kinase_cat_dom"/>
</dbReference>
<dbReference type="KEGG" id="tng:GSTEN00013008G001"/>
<dbReference type="GO" id="GO:0016303">
    <property type="term" value="F:1-phosphatidylinositol-3-kinase activity"/>
    <property type="evidence" value="ECO:0007669"/>
    <property type="project" value="UniProtKB-EC"/>
</dbReference>
<dbReference type="SMART" id="SM00145">
    <property type="entry name" value="PI3Ka"/>
    <property type="match status" value="1"/>
</dbReference>
<dbReference type="InterPro" id="IPR042236">
    <property type="entry name" value="PI3K_accessory_sf"/>
</dbReference>
<dbReference type="SMART" id="SM00146">
    <property type="entry name" value="PI3Kc"/>
    <property type="match status" value="1"/>
</dbReference>
<evidence type="ECO:0000256" key="23">
    <source>
        <dbReference type="ARBA" id="ARBA00083121"/>
    </source>
</evidence>
<dbReference type="PROSITE" id="PS51547">
    <property type="entry name" value="C2_PI3K"/>
    <property type="match status" value="1"/>
</dbReference>
<feature type="domain" description="PIK helical" evidence="26">
    <location>
        <begin position="517"/>
        <end position="694"/>
    </location>
</feature>
<dbReference type="FunFam" id="3.10.20.90:FF:000074">
    <property type="entry name" value="Phosphatidylinositol 4,5-bisphosphate 3-kinase catalytic subunit"/>
    <property type="match status" value="1"/>
</dbReference>
<dbReference type="InterPro" id="IPR003113">
    <property type="entry name" value="PI3K_ABD"/>
</dbReference>
<evidence type="ECO:0000256" key="1">
    <source>
        <dbReference type="ARBA" id="ARBA00004805"/>
    </source>
</evidence>
<evidence type="ECO:0000256" key="14">
    <source>
        <dbReference type="ARBA" id="ARBA00023981"/>
    </source>
</evidence>
<reference evidence="29" key="1">
    <citation type="journal article" date="2004" name="Nature">
        <title>Genome duplication in the teleost fish Tetraodon nigroviridis reveals the early vertebrate proto-karyotype.</title>
        <authorList>
            <person name="Jaillon O."/>
            <person name="Aury J.-M."/>
            <person name="Brunet F."/>
            <person name="Petit J.-L."/>
            <person name="Stange-Thomann N."/>
            <person name="Mauceli E."/>
            <person name="Bouneau L."/>
            <person name="Fischer C."/>
            <person name="Ozouf-Costaz C."/>
            <person name="Bernot A."/>
            <person name="Nicaud S."/>
            <person name="Jaffe D."/>
            <person name="Fisher S."/>
            <person name="Lutfalla G."/>
            <person name="Dossat C."/>
            <person name="Segurens B."/>
            <person name="Dasilva C."/>
            <person name="Salanoubat M."/>
            <person name="Levy M."/>
            <person name="Boudet N."/>
            <person name="Castellano S."/>
            <person name="Anthouard V."/>
            <person name="Jubin C."/>
            <person name="Castelli V."/>
            <person name="Katinka M."/>
            <person name="Vacherie B."/>
            <person name="Biemont C."/>
            <person name="Skalli Z."/>
            <person name="Cattolico L."/>
            <person name="Poulain J."/>
            <person name="De Berardinis V."/>
            <person name="Cruaud C."/>
            <person name="Duprat S."/>
            <person name="Brottier P."/>
            <person name="Coutanceau J.-P."/>
            <person name="Gouzy J."/>
            <person name="Parra G."/>
            <person name="Lardier G."/>
            <person name="Chapple C."/>
            <person name="McKernan K.J."/>
            <person name="McEwan P."/>
            <person name="Bosak S."/>
            <person name="Kellis M."/>
            <person name="Volff J.-N."/>
            <person name="Guigo R."/>
            <person name="Zody M.C."/>
            <person name="Mesirov J."/>
            <person name="Lindblad-Toh K."/>
            <person name="Birren B."/>
            <person name="Nusbaum C."/>
            <person name="Kahn D."/>
            <person name="Robinson-Rechavi M."/>
            <person name="Laudet V."/>
            <person name="Schachter V."/>
            <person name="Quetier F."/>
            <person name="Saurin W."/>
            <person name="Scarpelli C."/>
            <person name="Wincker P."/>
            <person name="Lander E.S."/>
            <person name="Weissenbach J."/>
            <person name="Roest Crollius H."/>
        </authorList>
    </citation>
    <scope>NUCLEOTIDE SEQUENCE [LARGE SCALE GENOMIC DNA]</scope>
</reference>
<dbReference type="InterPro" id="IPR002420">
    <property type="entry name" value="PI3K-type_C2_dom"/>
</dbReference>
<dbReference type="CDD" id="cd08398">
    <property type="entry name" value="C2_PI3K_class_I_alpha"/>
    <property type="match status" value="1"/>
</dbReference>
<dbReference type="GO" id="GO:0016477">
    <property type="term" value="P:cell migration"/>
    <property type="evidence" value="ECO:0007669"/>
    <property type="project" value="TreeGrafter"/>
</dbReference>
<feature type="domain" description="PI3K-ABD" evidence="25">
    <location>
        <begin position="16"/>
        <end position="105"/>
    </location>
</feature>
<evidence type="ECO:0000259" key="24">
    <source>
        <dbReference type="PROSITE" id="PS50290"/>
    </source>
</evidence>